<comment type="caution">
    <text evidence="5">The sequence shown here is derived from an EMBL/GenBank/DDBJ whole genome shotgun (WGS) entry which is preliminary data.</text>
</comment>
<proteinExistence type="predicted"/>
<evidence type="ECO:0000313" key="6">
    <source>
        <dbReference type="Proteomes" id="UP000197596"/>
    </source>
</evidence>
<feature type="domain" description="Response regulatory" evidence="3">
    <location>
        <begin position="15"/>
        <end position="129"/>
    </location>
</feature>
<accession>A0A246WR94</accession>
<dbReference type="InterPro" id="IPR050595">
    <property type="entry name" value="Bact_response_regulator"/>
</dbReference>
<dbReference type="InterPro" id="IPR001789">
    <property type="entry name" value="Sig_transdc_resp-reg_receiver"/>
</dbReference>
<organism evidence="5 6">
    <name type="scientific">Herbaspirillum robiniae</name>
    <dbReference type="NCBI Taxonomy" id="2014887"/>
    <lineage>
        <taxon>Bacteria</taxon>
        <taxon>Pseudomonadati</taxon>
        <taxon>Pseudomonadota</taxon>
        <taxon>Betaproteobacteria</taxon>
        <taxon>Burkholderiales</taxon>
        <taxon>Oxalobacteraceae</taxon>
        <taxon>Herbaspirillum</taxon>
    </lineage>
</organism>
<dbReference type="EMBL" id="JABFMT010000024">
    <property type="protein sequence ID" value="NUU03595.1"/>
    <property type="molecule type" value="Genomic_DNA"/>
</dbReference>
<dbReference type="Gene3D" id="3.40.50.2300">
    <property type="match status" value="1"/>
</dbReference>
<evidence type="ECO:0000313" key="7">
    <source>
        <dbReference type="Proteomes" id="UP000536746"/>
    </source>
</evidence>
<evidence type="ECO:0000256" key="2">
    <source>
        <dbReference type="PROSITE-ProRule" id="PRU00169"/>
    </source>
</evidence>
<protein>
    <submittedName>
        <fullName evidence="4 5">Response regulator</fullName>
    </submittedName>
</protein>
<dbReference type="SMART" id="SM00448">
    <property type="entry name" value="REC"/>
    <property type="match status" value="1"/>
</dbReference>
<feature type="modified residue" description="4-aspartylphosphate" evidence="2">
    <location>
        <position position="64"/>
    </location>
</feature>
<dbReference type="Proteomes" id="UP000197596">
    <property type="component" value="Unassembled WGS sequence"/>
</dbReference>
<dbReference type="PROSITE" id="PS50110">
    <property type="entry name" value="RESPONSE_REGULATORY"/>
    <property type="match status" value="1"/>
</dbReference>
<evidence type="ECO:0000313" key="4">
    <source>
        <dbReference type="EMBL" id="NUU03595.1"/>
    </source>
</evidence>
<dbReference type="OrthoDB" id="8964771at2"/>
<keyword evidence="1 2" id="KW-0597">Phosphoprotein</keyword>
<evidence type="ECO:0000256" key="1">
    <source>
        <dbReference type="ARBA" id="ARBA00022553"/>
    </source>
</evidence>
<reference evidence="5 6" key="1">
    <citation type="submission" date="2017-06" db="EMBL/GenBank/DDBJ databases">
        <title>Herbaspirillum phytohormonus sp. nov., isolated from the root nodule of Robinia pseudoacacia in lead-zinc mine.</title>
        <authorList>
            <person name="Fan M."/>
            <person name="Lin Y."/>
        </authorList>
    </citation>
    <scope>NUCLEOTIDE SEQUENCE [LARGE SCALE GENOMIC DNA]</scope>
    <source>
        <strain evidence="5 6">HZ10</strain>
    </source>
</reference>
<dbReference type="EMBL" id="NJGU01000007">
    <property type="protein sequence ID" value="OWY28568.1"/>
    <property type="molecule type" value="Genomic_DNA"/>
</dbReference>
<dbReference type="SUPFAM" id="SSF52172">
    <property type="entry name" value="CheY-like"/>
    <property type="match status" value="1"/>
</dbReference>
<evidence type="ECO:0000313" key="5">
    <source>
        <dbReference type="EMBL" id="OWY28568.1"/>
    </source>
</evidence>
<keyword evidence="7" id="KW-1185">Reference proteome</keyword>
<reference evidence="4 7" key="2">
    <citation type="journal article" date="2020" name="Front. Plant Sci.">
        <title>Isolation of Rhizosphere Bacteria That Improve Quality and Water Stress Tolerance in Greenhouse Ornamentals.</title>
        <authorList>
            <person name="Nordstedt N.P."/>
            <person name="Jones M.L."/>
        </authorList>
    </citation>
    <scope>NUCLEOTIDE SEQUENCE [LARGE SCALE GENOMIC DNA]</scope>
    <source>
        <strain evidence="4 7">C6C2</strain>
    </source>
</reference>
<name>A0A246WR94_9BURK</name>
<dbReference type="InterPro" id="IPR011006">
    <property type="entry name" value="CheY-like_superfamily"/>
</dbReference>
<dbReference type="AlphaFoldDB" id="A0A246WR94"/>
<dbReference type="GO" id="GO:0000160">
    <property type="term" value="P:phosphorelay signal transduction system"/>
    <property type="evidence" value="ECO:0007669"/>
    <property type="project" value="InterPro"/>
</dbReference>
<dbReference type="Pfam" id="PF00072">
    <property type="entry name" value="Response_reg"/>
    <property type="match status" value="1"/>
</dbReference>
<dbReference type="Proteomes" id="UP000536746">
    <property type="component" value="Unassembled WGS sequence"/>
</dbReference>
<dbReference type="PANTHER" id="PTHR44591">
    <property type="entry name" value="STRESS RESPONSE REGULATOR PROTEIN 1"/>
    <property type="match status" value="1"/>
</dbReference>
<evidence type="ECO:0000259" key="3">
    <source>
        <dbReference type="PROSITE" id="PS50110"/>
    </source>
</evidence>
<gene>
    <name evidence="5" type="ORF">CEJ42_15195</name>
    <name evidence="4" type="ORF">HNO84_18445</name>
</gene>
<dbReference type="PANTHER" id="PTHR44591:SF25">
    <property type="entry name" value="CHEMOTAXIS TWO-COMPONENT RESPONSE REGULATOR"/>
    <property type="match status" value="1"/>
</dbReference>
<sequence>MPRASQGYVVTKTSKIAVVDDDGSMRDALSALVRSIGMAVASYASADAFVAAQGFDDADCIITDVQMPGMSGIELLEFIRRRRLATPVIVITAYPSAALQARAMAAGNASFMGKPFDGNDMVNRIEQVLAQP</sequence>